<dbReference type="InterPro" id="IPR011010">
    <property type="entry name" value="DNA_brk_join_enz"/>
</dbReference>
<keyword evidence="1" id="KW-0238">DNA-binding</keyword>
<keyword evidence="2" id="KW-0233">DNA recombination</keyword>
<evidence type="ECO:0000313" key="5">
    <source>
        <dbReference type="Proteomes" id="UP001225316"/>
    </source>
</evidence>
<dbReference type="PROSITE" id="PS51898">
    <property type="entry name" value="TYR_RECOMBINASE"/>
    <property type="match status" value="1"/>
</dbReference>
<dbReference type="PANTHER" id="PTHR30349">
    <property type="entry name" value="PHAGE INTEGRASE-RELATED"/>
    <property type="match status" value="1"/>
</dbReference>
<dbReference type="RefSeq" id="WP_308948785.1">
    <property type="nucleotide sequence ID" value="NZ_JARXHW010000006.1"/>
</dbReference>
<dbReference type="InterPro" id="IPR050090">
    <property type="entry name" value="Tyrosine_recombinase_XerCD"/>
</dbReference>
<dbReference type="Gene3D" id="1.10.443.10">
    <property type="entry name" value="Intergrase catalytic core"/>
    <property type="match status" value="1"/>
</dbReference>
<protein>
    <submittedName>
        <fullName evidence="4">Site-specific integrase</fullName>
    </submittedName>
</protein>
<feature type="domain" description="Tyr recombinase" evidence="3">
    <location>
        <begin position="146"/>
        <end position="344"/>
    </location>
</feature>
<name>A0ABU1ARF8_9BACT</name>
<dbReference type="EMBL" id="JARXHW010000006">
    <property type="protein sequence ID" value="MDQ8206676.1"/>
    <property type="molecule type" value="Genomic_DNA"/>
</dbReference>
<dbReference type="Proteomes" id="UP001225316">
    <property type="component" value="Unassembled WGS sequence"/>
</dbReference>
<sequence length="351" mass="38980">MAELFERAARGELQREAEIKETFNELLVLGGSAPVESLTAKAFFASWIERAEKSGKPETTMQRYRQVSRDFVNSLGDRSEAPFEQITAGDAQSYIDGLAAKGLAKKTITNSLKILRIPFAEQCRLGKLSFNPAAAAKPSETARGSMEKAPFEPEQIGALLKACKSIELGNEWITAIHFAYYCAMRLADATRMTWEAIDFQKNTISFVPQKTRKKNPAPIELPLHPALQDHLLKLSLPDDPATCITPELHAWKPADRSRFFSYKLMPLAGIDQKRTGPALDKDSKDKGRGVSKLSFHSFRHSLASHLAAAGVAPELRMKITSHSDEKVHKGYSHLETETLRDGLSKLPSIEF</sequence>
<dbReference type="InterPro" id="IPR010998">
    <property type="entry name" value="Integrase_recombinase_N"/>
</dbReference>
<dbReference type="InterPro" id="IPR013762">
    <property type="entry name" value="Integrase-like_cat_sf"/>
</dbReference>
<evidence type="ECO:0000313" key="4">
    <source>
        <dbReference type="EMBL" id="MDQ8206676.1"/>
    </source>
</evidence>
<reference evidence="4 5" key="1">
    <citation type="submission" date="2023-04" db="EMBL/GenBank/DDBJ databases">
        <title>A novel bacteria isolated from coastal sediment.</title>
        <authorList>
            <person name="Liu X.-J."/>
            <person name="Du Z.-J."/>
        </authorList>
    </citation>
    <scope>NUCLEOTIDE SEQUENCE [LARGE SCALE GENOMIC DNA]</scope>
    <source>
        <strain evidence="4 5">SDUM461003</strain>
    </source>
</reference>
<evidence type="ECO:0000256" key="1">
    <source>
        <dbReference type="ARBA" id="ARBA00023125"/>
    </source>
</evidence>
<dbReference type="InterPro" id="IPR002104">
    <property type="entry name" value="Integrase_catalytic"/>
</dbReference>
<comment type="caution">
    <text evidence="4">The sequence shown here is derived from an EMBL/GenBank/DDBJ whole genome shotgun (WGS) entry which is preliminary data.</text>
</comment>
<gene>
    <name evidence="4" type="ORF">QEH52_04090</name>
</gene>
<dbReference type="SUPFAM" id="SSF56349">
    <property type="entry name" value="DNA breaking-rejoining enzymes"/>
    <property type="match status" value="1"/>
</dbReference>
<dbReference type="CDD" id="cd00796">
    <property type="entry name" value="INT_Rci_Hp1_C"/>
    <property type="match status" value="1"/>
</dbReference>
<dbReference type="Gene3D" id="1.10.150.130">
    <property type="match status" value="1"/>
</dbReference>
<dbReference type="Pfam" id="PF00589">
    <property type="entry name" value="Phage_integrase"/>
    <property type="match status" value="1"/>
</dbReference>
<evidence type="ECO:0000256" key="2">
    <source>
        <dbReference type="ARBA" id="ARBA00023172"/>
    </source>
</evidence>
<accession>A0ABU1ARF8</accession>
<proteinExistence type="predicted"/>
<evidence type="ECO:0000259" key="3">
    <source>
        <dbReference type="PROSITE" id="PS51898"/>
    </source>
</evidence>
<keyword evidence="5" id="KW-1185">Reference proteome</keyword>
<organism evidence="4 5">
    <name type="scientific">Thalassobacterium maritimum</name>
    <dbReference type="NCBI Taxonomy" id="3041265"/>
    <lineage>
        <taxon>Bacteria</taxon>
        <taxon>Pseudomonadati</taxon>
        <taxon>Verrucomicrobiota</taxon>
        <taxon>Opitutia</taxon>
        <taxon>Puniceicoccales</taxon>
        <taxon>Coraliomargaritaceae</taxon>
        <taxon>Thalassobacterium</taxon>
    </lineage>
</organism>